<dbReference type="Proteomes" id="UP000199169">
    <property type="component" value="Unassembled WGS sequence"/>
</dbReference>
<name>A0A1A8XHU3_9PROT</name>
<protein>
    <submittedName>
        <fullName evidence="1">Uncharacterized protein</fullName>
    </submittedName>
</protein>
<proteinExistence type="predicted"/>
<gene>
    <name evidence="1" type="ORF">ACCAA_180042</name>
</gene>
<accession>A0A1A8XHU3</accession>
<reference evidence="1 2" key="1">
    <citation type="submission" date="2016-06" db="EMBL/GenBank/DDBJ databases">
        <authorList>
            <person name="Kjaerup R.B."/>
            <person name="Dalgaard T.S."/>
            <person name="Juul-Madsen H.R."/>
        </authorList>
    </citation>
    <scope>NUCLEOTIDE SEQUENCE [LARGE SCALE GENOMIC DNA]</scope>
    <source>
        <strain evidence="1">3</strain>
    </source>
</reference>
<evidence type="ECO:0000313" key="2">
    <source>
        <dbReference type="Proteomes" id="UP000199169"/>
    </source>
</evidence>
<keyword evidence="2" id="KW-1185">Reference proteome</keyword>
<evidence type="ECO:0000313" key="1">
    <source>
        <dbReference type="EMBL" id="SBT04759.1"/>
    </source>
</evidence>
<organism evidence="1 2">
    <name type="scientific">Candidatus Accumulibacter aalborgensis</name>
    <dbReference type="NCBI Taxonomy" id="1860102"/>
    <lineage>
        <taxon>Bacteria</taxon>
        <taxon>Pseudomonadati</taxon>
        <taxon>Pseudomonadota</taxon>
        <taxon>Betaproteobacteria</taxon>
        <taxon>Candidatus Accumulibacter</taxon>
    </lineage>
</organism>
<dbReference type="EMBL" id="FLQX01000090">
    <property type="protein sequence ID" value="SBT04759.1"/>
    <property type="molecule type" value="Genomic_DNA"/>
</dbReference>
<sequence length="56" mass="6123">MRRSVALRAIRSRRSVTSPEIKGIETKTVATLSANLLSVTSPEIKGIETALPMRTK</sequence>
<dbReference type="AlphaFoldDB" id="A0A1A8XHU3"/>